<dbReference type="PIRSF" id="PIRSF017388">
    <property type="entry name" value="Esterase_lipase"/>
    <property type="match status" value="1"/>
</dbReference>
<dbReference type="SUPFAM" id="SSF53474">
    <property type="entry name" value="alpha/beta-Hydrolases"/>
    <property type="match status" value="1"/>
</dbReference>
<dbReference type="InterPro" id="IPR012354">
    <property type="entry name" value="Esterase_lipase"/>
</dbReference>
<dbReference type="Gene3D" id="3.40.50.1820">
    <property type="entry name" value="alpha/beta hydrolase"/>
    <property type="match status" value="1"/>
</dbReference>
<dbReference type="GO" id="GO:0016020">
    <property type="term" value="C:membrane"/>
    <property type="evidence" value="ECO:0007669"/>
    <property type="project" value="TreeGrafter"/>
</dbReference>
<evidence type="ECO:0000313" key="3">
    <source>
        <dbReference type="EMBL" id="CAB5077637.1"/>
    </source>
</evidence>
<dbReference type="GO" id="GO:0052689">
    <property type="term" value="F:carboxylic ester hydrolase activity"/>
    <property type="evidence" value="ECO:0007669"/>
    <property type="project" value="InterPro"/>
</dbReference>
<dbReference type="InterPro" id="IPR029058">
    <property type="entry name" value="AB_hydrolase_fold"/>
</dbReference>
<dbReference type="PANTHER" id="PTHR43798:SF33">
    <property type="entry name" value="HYDROLASE, PUTATIVE (AFU_ORTHOLOGUE AFUA_2G14860)-RELATED"/>
    <property type="match status" value="1"/>
</dbReference>
<dbReference type="EMBL" id="CAFBAA010000011">
    <property type="protein sequence ID" value="CAB4842417.1"/>
    <property type="molecule type" value="Genomic_DNA"/>
</dbReference>
<sequence length="255" mass="28275">MPDAEQGYRLPPFTIAGSRNVGVLFVHGFTGSPASVAPWARAVAAAGYTVSVIRLPGHGDDWRAMNATSWREWYYEVDRGVRELLQEVDEIALAGFSMGGALVLRYAAIHPEHVKALLLLNPAVYDPRPALKLTSITRFFMKTLPPSGSDIAKPNPPIHGYRETPVNALHSLRKLWRDLATHLKDVSAPTMLFRSIQDHVVPAASCDMVLRSISSSTKREVLLEKSYHVAALDYDAPFLESKSIEFLREFAPVKL</sequence>
<name>A0A6J7BAD2_9ZZZZ</name>
<dbReference type="EMBL" id="CAFBRC010000105">
    <property type="protein sequence ID" value="CAB5077637.1"/>
    <property type="molecule type" value="Genomic_DNA"/>
</dbReference>
<evidence type="ECO:0000259" key="1">
    <source>
        <dbReference type="Pfam" id="PF12146"/>
    </source>
</evidence>
<accession>A0A6J7BAD2</accession>
<reference evidence="2" key="1">
    <citation type="submission" date="2020-05" db="EMBL/GenBank/DDBJ databases">
        <authorList>
            <person name="Chiriac C."/>
            <person name="Salcher M."/>
            <person name="Ghai R."/>
            <person name="Kavagutti S V."/>
        </authorList>
    </citation>
    <scope>NUCLEOTIDE SEQUENCE</scope>
</reference>
<protein>
    <submittedName>
        <fullName evidence="2">Unannotated protein</fullName>
    </submittedName>
</protein>
<organism evidence="2">
    <name type="scientific">freshwater metagenome</name>
    <dbReference type="NCBI Taxonomy" id="449393"/>
    <lineage>
        <taxon>unclassified sequences</taxon>
        <taxon>metagenomes</taxon>
        <taxon>ecological metagenomes</taxon>
    </lineage>
</organism>
<proteinExistence type="predicted"/>
<feature type="domain" description="Serine aminopeptidase S33" evidence="1">
    <location>
        <begin position="23"/>
        <end position="230"/>
    </location>
</feature>
<dbReference type="Pfam" id="PF12146">
    <property type="entry name" value="Hydrolase_4"/>
    <property type="match status" value="1"/>
</dbReference>
<evidence type="ECO:0000313" key="2">
    <source>
        <dbReference type="EMBL" id="CAB4842417.1"/>
    </source>
</evidence>
<dbReference type="InterPro" id="IPR022742">
    <property type="entry name" value="Hydrolase_4"/>
</dbReference>
<dbReference type="PANTHER" id="PTHR43798">
    <property type="entry name" value="MONOACYLGLYCEROL LIPASE"/>
    <property type="match status" value="1"/>
</dbReference>
<dbReference type="AlphaFoldDB" id="A0A6J7BAD2"/>
<dbReference type="InterPro" id="IPR050266">
    <property type="entry name" value="AB_hydrolase_sf"/>
</dbReference>
<gene>
    <name evidence="2" type="ORF">UFOPK3266_00626</name>
    <name evidence="3" type="ORF">UFOPK4367_01299</name>
</gene>